<name>A0AA39QFG2_9AGAR</name>
<keyword evidence="3" id="KW-1185">Reference proteome</keyword>
<proteinExistence type="predicted"/>
<evidence type="ECO:0000313" key="3">
    <source>
        <dbReference type="Proteomes" id="UP001175228"/>
    </source>
</evidence>
<gene>
    <name evidence="2" type="ORF">EDD18DRAFT_1147249</name>
</gene>
<feature type="signal peptide" evidence="1">
    <location>
        <begin position="1"/>
        <end position="20"/>
    </location>
</feature>
<dbReference type="Proteomes" id="UP001175228">
    <property type="component" value="Unassembled WGS sequence"/>
</dbReference>
<sequence>MLHWGPVSILPLIYLHYLDALVHSKTFQMIPVYSFSTHPSHQSDFHIAPIFSCPVFNLGHGFKSTLGVLKLAMSLQSYGEMIILEEIGCIFVFSWDWLGASLCVWYSFLPTPHTPQSVTI</sequence>
<dbReference type="AlphaFoldDB" id="A0AA39QFG2"/>
<comment type="caution">
    <text evidence="2">The sequence shown here is derived from an EMBL/GenBank/DDBJ whole genome shotgun (WGS) entry which is preliminary data.</text>
</comment>
<keyword evidence="1" id="KW-0732">Signal</keyword>
<accession>A0AA39QFG2</accession>
<evidence type="ECO:0000313" key="2">
    <source>
        <dbReference type="EMBL" id="KAK0501065.1"/>
    </source>
</evidence>
<protein>
    <submittedName>
        <fullName evidence="2">Uncharacterized protein</fullName>
    </submittedName>
</protein>
<feature type="chain" id="PRO_5041397196" evidence="1">
    <location>
        <begin position="21"/>
        <end position="120"/>
    </location>
</feature>
<organism evidence="2 3">
    <name type="scientific">Armillaria luteobubalina</name>
    <dbReference type="NCBI Taxonomy" id="153913"/>
    <lineage>
        <taxon>Eukaryota</taxon>
        <taxon>Fungi</taxon>
        <taxon>Dikarya</taxon>
        <taxon>Basidiomycota</taxon>
        <taxon>Agaricomycotina</taxon>
        <taxon>Agaricomycetes</taxon>
        <taxon>Agaricomycetidae</taxon>
        <taxon>Agaricales</taxon>
        <taxon>Marasmiineae</taxon>
        <taxon>Physalacriaceae</taxon>
        <taxon>Armillaria</taxon>
    </lineage>
</organism>
<evidence type="ECO:0000256" key="1">
    <source>
        <dbReference type="SAM" id="SignalP"/>
    </source>
</evidence>
<dbReference type="EMBL" id="JAUEPU010000007">
    <property type="protein sequence ID" value="KAK0501065.1"/>
    <property type="molecule type" value="Genomic_DNA"/>
</dbReference>
<reference evidence="2" key="1">
    <citation type="submission" date="2023-06" db="EMBL/GenBank/DDBJ databases">
        <authorList>
            <consortium name="Lawrence Berkeley National Laboratory"/>
            <person name="Ahrendt S."/>
            <person name="Sahu N."/>
            <person name="Indic B."/>
            <person name="Wong-Bajracharya J."/>
            <person name="Merenyi Z."/>
            <person name="Ke H.-M."/>
            <person name="Monk M."/>
            <person name="Kocsube S."/>
            <person name="Drula E."/>
            <person name="Lipzen A."/>
            <person name="Balint B."/>
            <person name="Henrissat B."/>
            <person name="Andreopoulos B."/>
            <person name="Martin F.M."/>
            <person name="Harder C.B."/>
            <person name="Rigling D."/>
            <person name="Ford K.L."/>
            <person name="Foster G.D."/>
            <person name="Pangilinan J."/>
            <person name="Papanicolaou A."/>
            <person name="Barry K."/>
            <person name="LaButti K."/>
            <person name="Viragh M."/>
            <person name="Koriabine M."/>
            <person name="Yan M."/>
            <person name="Riley R."/>
            <person name="Champramary S."/>
            <person name="Plett K.L."/>
            <person name="Tsai I.J."/>
            <person name="Slot J."/>
            <person name="Sipos G."/>
            <person name="Plett J."/>
            <person name="Nagy L.G."/>
            <person name="Grigoriev I.V."/>
        </authorList>
    </citation>
    <scope>NUCLEOTIDE SEQUENCE</scope>
    <source>
        <strain evidence="2">HWK02</strain>
    </source>
</reference>